<evidence type="ECO:0000256" key="2">
    <source>
        <dbReference type="SAM" id="Phobius"/>
    </source>
</evidence>
<dbReference type="RefSeq" id="WP_170954182.1">
    <property type="nucleotide sequence ID" value="NZ_OBMM01000005.1"/>
</dbReference>
<dbReference type="EMBL" id="OBMM01000005">
    <property type="protein sequence ID" value="SOC27461.1"/>
    <property type="molecule type" value="Genomic_DNA"/>
</dbReference>
<feature type="domain" description="DUF4349" evidence="3">
    <location>
        <begin position="67"/>
        <end position="270"/>
    </location>
</feature>
<organism evidence="4 5">
    <name type="scientific">Thalassospira xiamenensis</name>
    <dbReference type="NCBI Taxonomy" id="220697"/>
    <lineage>
        <taxon>Bacteria</taxon>
        <taxon>Pseudomonadati</taxon>
        <taxon>Pseudomonadota</taxon>
        <taxon>Alphaproteobacteria</taxon>
        <taxon>Rhodospirillales</taxon>
        <taxon>Thalassospiraceae</taxon>
        <taxon>Thalassospira</taxon>
    </lineage>
</organism>
<protein>
    <recommendedName>
        <fullName evidence="3">DUF4349 domain-containing protein</fullName>
    </recommendedName>
</protein>
<dbReference type="PROSITE" id="PS51257">
    <property type="entry name" value="PROKAR_LIPOPROTEIN"/>
    <property type="match status" value="1"/>
</dbReference>
<feature type="transmembrane region" description="Helical" evidence="2">
    <location>
        <begin position="245"/>
        <end position="269"/>
    </location>
</feature>
<evidence type="ECO:0000259" key="3">
    <source>
        <dbReference type="Pfam" id="PF14257"/>
    </source>
</evidence>
<dbReference type="Pfam" id="PF14257">
    <property type="entry name" value="DUF4349"/>
    <property type="match status" value="1"/>
</dbReference>
<dbReference type="InterPro" id="IPR025645">
    <property type="entry name" value="DUF4349"/>
</dbReference>
<keyword evidence="2" id="KW-1133">Transmembrane helix</keyword>
<dbReference type="Proteomes" id="UP000219068">
    <property type="component" value="Unassembled WGS sequence"/>
</dbReference>
<dbReference type="AlphaFoldDB" id="A0A285TV87"/>
<proteinExistence type="predicted"/>
<sequence>MQRNIVILAAAAVLLLSGCRDESPHSQATMTSPPSAAMQVEHAGHIAPAALNRLGETAGRKRASEWLAYRHDVSVESSNVSAAYARTREVCFSLDGCRLISASLTAGDHPYAHLGMRMPAAAIETVKEVASSANTITSSTTSATDYREEVTDITARQSMLHAQRTSLIDIQSRANKVSDLIEVAQELSRVQNEIEALDGRFNRIKVETSSDFLTVSFATPVTGGRWFAPVIYSFQSVPAEFASSLGAVIAFIAFAVPWLIPFSLFVFIWRIMGFKRPTFRSLKFWRIKEQ</sequence>
<gene>
    <name evidence="4" type="ORF">SAMN05428964_105428</name>
</gene>
<accession>A0A285TV87</accession>
<name>A0A285TV87_9PROT</name>
<reference evidence="4 5" key="1">
    <citation type="submission" date="2017-08" db="EMBL/GenBank/DDBJ databases">
        <authorList>
            <person name="de Groot N.N."/>
        </authorList>
    </citation>
    <scope>NUCLEOTIDE SEQUENCE [LARGE SCALE GENOMIC DNA]</scope>
    <source>
        <strain evidence="4 5">USBA 78</strain>
    </source>
</reference>
<feature type="coiled-coil region" evidence="1">
    <location>
        <begin position="180"/>
        <end position="207"/>
    </location>
</feature>
<keyword evidence="2" id="KW-0472">Membrane</keyword>
<evidence type="ECO:0000313" key="5">
    <source>
        <dbReference type="Proteomes" id="UP000219068"/>
    </source>
</evidence>
<keyword evidence="2" id="KW-0812">Transmembrane</keyword>
<evidence type="ECO:0000256" key="1">
    <source>
        <dbReference type="SAM" id="Coils"/>
    </source>
</evidence>
<keyword evidence="1" id="KW-0175">Coiled coil</keyword>
<evidence type="ECO:0000313" key="4">
    <source>
        <dbReference type="EMBL" id="SOC27461.1"/>
    </source>
</evidence>